<name>A0AAX3U8H7_9VIBR</name>
<reference evidence="1" key="1">
    <citation type="submission" date="2022-02" db="EMBL/GenBank/DDBJ databases">
        <title>Emergence and expansion in Europe of a Vibrio aestuarianus clonal complex pathogenic for oysters.</title>
        <authorList>
            <person name="Mesnil A."/>
            <person name="Travers M.-A."/>
        </authorList>
    </citation>
    <scope>NUCLEOTIDE SEQUENCE</scope>
    <source>
        <strain evidence="1">U29</strain>
    </source>
</reference>
<sequence>MAITIISSKLPNTTDDSSGSQVYSNFLTSERIAINSSNAVTHYQCLQDNGYPIRDEELNCYLEVKAQGFNSQCATDCEDVYGAISEIDYQDLLTDLEQEFRSQSYQFSSDSVVYKGIASKPYYKKFDPSSLQVGDQISVHTFFSTTVSKDRALNYGKILLVISGLDKVMCIIPPVASIPNSGAQTDEQEVLINKDFTLAVDRINNNEIYVSVVEA</sequence>
<dbReference type="Proteomes" id="UP001239257">
    <property type="component" value="Chromosome 2"/>
</dbReference>
<protein>
    <recommendedName>
        <fullName evidence="3">ADP ribosyltransferase domain-containing protein</fullName>
    </recommendedName>
</protein>
<evidence type="ECO:0008006" key="3">
    <source>
        <dbReference type="Google" id="ProtNLM"/>
    </source>
</evidence>
<gene>
    <name evidence="1" type="ORF">PYE51_17140</name>
</gene>
<organism evidence="1 2">
    <name type="scientific">Vibrio aestuarianus</name>
    <dbReference type="NCBI Taxonomy" id="28171"/>
    <lineage>
        <taxon>Bacteria</taxon>
        <taxon>Pseudomonadati</taxon>
        <taxon>Pseudomonadota</taxon>
        <taxon>Gammaproteobacteria</taxon>
        <taxon>Vibrionales</taxon>
        <taxon>Vibrionaceae</taxon>
        <taxon>Vibrio</taxon>
    </lineage>
</organism>
<accession>A0AAX3U8H7</accession>
<evidence type="ECO:0000313" key="1">
    <source>
        <dbReference type="EMBL" id="WGK83093.1"/>
    </source>
</evidence>
<dbReference type="AlphaFoldDB" id="A0AAX3U8H7"/>
<evidence type="ECO:0000313" key="2">
    <source>
        <dbReference type="Proteomes" id="UP001239257"/>
    </source>
</evidence>
<dbReference type="RefSeq" id="WP_301066190.1">
    <property type="nucleotide sequence ID" value="NZ_CP118710.1"/>
</dbReference>
<dbReference type="EMBL" id="CP118710">
    <property type="protein sequence ID" value="WGK83093.1"/>
    <property type="molecule type" value="Genomic_DNA"/>
</dbReference>
<proteinExistence type="predicted"/>
<dbReference type="Gene3D" id="3.90.176.10">
    <property type="entry name" value="Toxin ADP-ribosyltransferase, Chain A, domain 1"/>
    <property type="match status" value="1"/>
</dbReference>
<dbReference type="SUPFAM" id="SSF56399">
    <property type="entry name" value="ADP-ribosylation"/>
    <property type="match status" value="1"/>
</dbReference>